<name>A0AAP0QMD5_9ROSI</name>
<reference evidence="1 2" key="1">
    <citation type="submission" date="2024-05" db="EMBL/GenBank/DDBJ databases">
        <title>Haplotype-resolved chromosome-level genome assembly of Huyou (Citrus changshanensis).</title>
        <authorList>
            <person name="Miao C."/>
            <person name="Chen W."/>
            <person name="Wu Y."/>
            <person name="Wang L."/>
            <person name="Zhao S."/>
            <person name="Grierson D."/>
            <person name="Xu C."/>
            <person name="Chen K."/>
        </authorList>
    </citation>
    <scope>NUCLEOTIDE SEQUENCE [LARGE SCALE GENOMIC DNA]</scope>
    <source>
        <strain evidence="1">01-14</strain>
        <tissue evidence="1">Leaf</tissue>
    </source>
</reference>
<keyword evidence="2" id="KW-1185">Reference proteome</keyword>
<sequence length="61" mass="6995">MENTTDESSLLENPWMNVVDKEIKVLNLGEDAIVRLVYKVIRQLAAKQKLVNGGMYSYLRP</sequence>
<evidence type="ECO:0000313" key="1">
    <source>
        <dbReference type="EMBL" id="KAK9193996.1"/>
    </source>
</evidence>
<dbReference type="EMBL" id="JBCGBO010000006">
    <property type="protein sequence ID" value="KAK9193996.1"/>
    <property type="molecule type" value="Genomic_DNA"/>
</dbReference>
<accession>A0AAP0QMD5</accession>
<protein>
    <submittedName>
        <fullName evidence="1">Uncharacterized protein</fullName>
    </submittedName>
</protein>
<evidence type="ECO:0000313" key="2">
    <source>
        <dbReference type="Proteomes" id="UP001428341"/>
    </source>
</evidence>
<dbReference type="AlphaFoldDB" id="A0AAP0QMD5"/>
<gene>
    <name evidence="1" type="ORF">WN944_004698</name>
</gene>
<dbReference type="Proteomes" id="UP001428341">
    <property type="component" value="Unassembled WGS sequence"/>
</dbReference>
<comment type="caution">
    <text evidence="1">The sequence shown here is derived from an EMBL/GenBank/DDBJ whole genome shotgun (WGS) entry which is preliminary data.</text>
</comment>
<proteinExistence type="predicted"/>
<organism evidence="1 2">
    <name type="scientific">Citrus x changshan-huyou</name>
    <dbReference type="NCBI Taxonomy" id="2935761"/>
    <lineage>
        <taxon>Eukaryota</taxon>
        <taxon>Viridiplantae</taxon>
        <taxon>Streptophyta</taxon>
        <taxon>Embryophyta</taxon>
        <taxon>Tracheophyta</taxon>
        <taxon>Spermatophyta</taxon>
        <taxon>Magnoliopsida</taxon>
        <taxon>eudicotyledons</taxon>
        <taxon>Gunneridae</taxon>
        <taxon>Pentapetalae</taxon>
        <taxon>rosids</taxon>
        <taxon>malvids</taxon>
        <taxon>Sapindales</taxon>
        <taxon>Rutaceae</taxon>
        <taxon>Aurantioideae</taxon>
        <taxon>Citrus</taxon>
    </lineage>
</organism>